<dbReference type="AlphaFoldDB" id="G2EDD8"/>
<name>G2EDD8_9FLAO</name>
<organism evidence="1 2">
    <name type="scientific">Bizionia argentinensis JUB59</name>
    <dbReference type="NCBI Taxonomy" id="1046627"/>
    <lineage>
        <taxon>Bacteria</taxon>
        <taxon>Pseudomonadati</taxon>
        <taxon>Bacteroidota</taxon>
        <taxon>Flavobacteriia</taxon>
        <taxon>Flavobacteriales</taxon>
        <taxon>Flavobacteriaceae</taxon>
        <taxon>Bizionia</taxon>
    </lineage>
</organism>
<dbReference type="Gene3D" id="1.25.40.10">
    <property type="entry name" value="Tetratricopeptide repeat domain"/>
    <property type="match status" value="1"/>
</dbReference>
<accession>G2EDD8</accession>
<dbReference type="RefSeq" id="WP_008637172.1">
    <property type="nucleotide sequence ID" value="NZ_AFXZ01000025.1"/>
</dbReference>
<dbReference type="EMBL" id="AFXZ01000025">
    <property type="protein sequence ID" value="EGV43526.1"/>
    <property type="molecule type" value="Genomic_DNA"/>
</dbReference>
<dbReference type="InterPro" id="IPR011990">
    <property type="entry name" value="TPR-like_helical_dom_sf"/>
</dbReference>
<proteinExistence type="predicted"/>
<dbReference type="SMART" id="SM00028">
    <property type="entry name" value="TPR"/>
    <property type="match status" value="2"/>
</dbReference>
<evidence type="ECO:0000313" key="2">
    <source>
        <dbReference type="Proteomes" id="UP000003730"/>
    </source>
</evidence>
<dbReference type="SUPFAM" id="SSF48452">
    <property type="entry name" value="TPR-like"/>
    <property type="match status" value="1"/>
</dbReference>
<dbReference type="Proteomes" id="UP000003730">
    <property type="component" value="Unassembled WGS sequence"/>
</dbReference>
<dbReference type="InterPro" id="IPR019734">
    <property type="entry name" value="TPR_rpt"/>
</dbReference>
<reference evidence="1 2" key="1">
    <citation type="journal article" date="2008" name="Int. J. Syst. Evol. Microbiol.">
        <title>Bizionia argentinensis sp. nov., isolated from surface marine water in Antarctica.</title>
        <authorList>
            <person name="Bercovich A."/>
            <person name="Vazquez S.C."/>
            <person name="Yankilevich P."/>
            <person name="Coria S.H."/>
            <person name="Foti M."/>
            <person name="Hernandez E."/>
            <person name="Vidal A."/>
            <person name="Ruberto L."/>
            <person name="Melo C."/>
            <person name="Marenssi S."/>
            <person name="Criscuolo M."/>
            <person name="Memoli M."/>
            <person name="Arguelles M."/>
            <person name="Mac Cormack W.P."/>
        </authorList>
    </citation>
    <scope>NUCLEOTIDE SEQUENCE [LARGE SCALE GENOMIC DNA]</scope>
    <source>
        <strain evidence="1 2">JUB59</strain>
    </source>
</reference>
<keyword evidence="2" id="KW-1185">Reference proteome</keyword>
<protein>
    <submittedName>
        <fullName evidence="1">Uncharacterized protein</fullName>
    </submittedName>
</protein>
<gene>
    <name evidence="1" type="ORF">BZARG_1287</name>
</gene>
<comment type="caution">
    <text evidence="1">The sequence shown here is derived from an EMBL/GenBank/DDBJ whole genome shotgun (WGS) entry which is preliminary data.</text>
</comment>
<evidence type="ECO:0000313" key="1">
    <source>
        <dbReference type="EMBL" id="EGV43526.1"/>
    </source>
</evidence>
<sequence length="306" mass="36325">MKKVIENAKLEQEIAQFLKTENFENLGVYYFNNAMICLENKQFNESYDYLILGYNYITCDCDSKHWYKNNKVDQVFKNSMNFDCPAYKIEFLKAFIHLYNGQGTQALISINCFIDLQPNNEIGYYLKGKILNQLNKNFEAIDFFFKALKIKRTSKTLYRIGRTREKKLKMFGLIDLYRAILLNPSSGHAHWHFAEHAMYRGVFPMKFKFFFQSTLSESILIRAFNLGLRIDEIYINEEPKKMLKDYIDILDKTLKQFKELSKPEYETKLFHPNFYGHGYDDFCQGYDDYLTDEFGSDASTAHWNMD</sequence>